<dbReference type="Proteomes" id="UP000184041">
    <property type="component" value="Unassembled WGS sequence"/>
</dbReference>
<evidence type="ECO:0000313" key="2">
    <source>
        <dbReference type="Proteomes" id="UP000184041"/>
    </source>
</evidence>
<dbReference type="Gene3D" id="1.10.150.20">
    <property type="entry name" value="5' to 3' exonuclease, C-terminal subdomain"/>
    <property type="match status" value="1"/>
</dbReference>
<gene>
    <name evidence="1" type="ORF">SAMN05443144_10219</name>
</gene>
<protein>
    <recommendedName>
        <fullName evidence="3">RNA polymerase, alpha chain C terminal domain</fullName>
    </recommendedName>
</protein>
<dbReference type="STRING" id="1194090.SAMN05443144_10219"/>
<name>A0A1M4UF92_9BACT</name>
<reference evidence="1 2" key="1">
    <citation type="submission" date="2016-11" db="EMBL/GenBank/DDBJ databases">
        <authorList>
            <person name="Jaros S."/>
            <person name="Januszkiewicz K."/>
            <person name="Wedrychowicz H."/>
        </authorList>
    </citation>
    <scope>NUCLEOTIDE SEQUENCE [LARGE SCALE GENOMIC DNA]</scope>
    <source>
        <strain evidence="1 2">DSM 21986</strain>
    </source>
</reference>
<organism evidence="1 2">
    <name type="scientific">Fodinibius roseus</name>
    <dbReference type="NCBI Taxonomy" id="1194090"/>
    <lineage>
        <taxon>Bacteria</taxon>
        <taxon>Pseudomonadati</taxon>
        <taxon>Balneolota</taxon>
        <taxon>Balneolia</taxon>
        <taxon>Balneolales</taxon>
        <taxon>Balneolaceae</taxon>
        <taxon>Fodinibius</taxon>
    </lineage>
</organism>
<dbReference type="AlphaFoldDB" id="A0A1M4UF92"/>
<dbReference type="RefSeq" id="WP_073059173.1">
    <property type="nucleotide sequence ID" value="NZ_FQUS01000002.1"/>
</dbReference>
<dbReference type="OrthoDB" id="7950977at2"/>
<evidence type="ECO:0000313" key="1">
    <source>
        <dbReference type="EMBL" id="SHE55429.1"/>
    </source>
</evidence>
<sequence length="97" mass="10550">MSANKGTLRTCAKGHEYYKSSDCPVCPICEQENKPADGFFSKIGAPARRALEHKGIITLQQLSELTEEEVLELHGMGPSTLPKLNEALASEGLTFKS</sequence>
<dbReference type="SUPFAM" id="SSF47789">
    <property type="entry name" value="C-terminal domain of RNA polymerase alpha subunit"/>
    <property type="match status" value="1"/>
</dbReference>
<proteinExistence type="predicted"/>
<evidence type="ECO:0008006" key="3">
    <source>
        <dbReference type="Google" id="ProtNLM"/>
    </source>
</evidence>
<dbReference type="NCBIfam" id="NF005841">
    <property type="entry name" value="PRK07758.1"/>
    <property type="match status" value="1"/>
</dbReference>
<accession>A0A1M4UF92</accession>
<keyword evidence="2" id="KW-1185">Reference proteome</keyword>
<dbReference type="EMBL" id="FQUS01000002">
    <property type="protein sequence ID" value="SHE55429.1"/>
    <property type="molecule type" value="Genomic_DNA"/>
</dbReference>